<evidence type="ECO:0000313" key="7">
    <source>
        <dbReference type="EMBL" id="QNN76732.1"/>
    </source>
</evidence>
<dbReference type="GeneID" id="81471770"/>
<keyword evidence="5" id="KW-0449">Lipoprotein</keyword>
<evidence type="ECO:0000256" key="5">
    <source>
        <dbReference type="ARBA" id="ARBA00023288"/>
    </source>
</evidence>
<keyword evidence="2 6" id="KW-0732">Signal</keyword>
<organism evidence="7 8">
    <name type="scientific">Pseudoxanthomonas mexicana</name>
    <dbReference type="NCBI Taxonomy" id="128785"/>
    <lineage>
        <taxon>Bacteria</taxon>
        <taxon>Pseudomonadati</taxon>
        <taxon>Pseudomonadota</taxon>
        <taxon>Gammaproteobacteria</taxon>
        <taxon>Lysobacterales</taxon>
        <taxon>Lysobacteraceae</taxon>
        <taxon>Pseudoxanthomonas</taxon>
    </lineage>
</organism>
<proteinExistence type="predicted"/>
<dbReference type="Pfam" id="PF14041">
    <property type="entry name" value="Lipoprotein_21"/>
    <property type="match status" value="1"/>
</dbReference>
<accession>A0A7G9T9F7</accession>
<feature type="signal peptide" evidence="6">
    <location>
        <begin position="1"/>
        <end position="23"/>
    </location>
</feature>
<evidence type="ECO:0000256" key="1">
    <source>
        <dbReference type="ARBA" id="ARBA00022475"/>
    </source>
</evidence>
<evidence type="ECO:0000256" key="3">
    <source>
        <dbReference type="ARBA" id="ARBA00023136"/>
    </source>
</evidence>
<keyword evidence="3" id="KW-0472">Membrane</keyword>
<dbReference type="EMBL" id="CP060731">
    <property type="protein sequence ID" value="QNN76732.1"/>
    <property type="molecule type" value="Genomic_DNA"/>
</dbReference>
<sequence length="154" mass="16611">MGIPVLRSTCLLLLLAVHANARAAPPDADQARRIAEQFLATQQASASPQEAYEAGDIAVADLDGDGEAEVVVLWTMLGPTYWHHGVTVLAHKGQRYMPAGETGEPLGSVEGMLVRNGTIELKTKWPGPNDPRCCPSVAKTLRYRWTPGKLTPVK</sequence>
<protein>
    <recommendedName>
        <fullName evidence="9">VCBS repeat-containing protein</fullName>
    </recommendedName>
</protein>
<keyword evidence="1" id="KW-1003">Cell membrane</keyword>
<name>A0A7G9T9F7_PSEMX</name>
<dbReference type="RefSeq" id="WP_187572474.1">
    <property type="nucleotide sequence ID" value="NZ_CP060731.1"/>
</dbReference>
<dbReference type="AlphaFoldDB" id="A0A7G9T9F7"/>
<evidence type="ECO:0000313" key="8">
    <source>
        <dbReference type="Proteomes" id="UP000515838"/>
    </source>
</evidence>
<reference evidence="7 8" key="1">
    <citation type="submission" date="2020-08" db="EMBL/GenBank/DDBJ databases">
        <title>Streptomycin Non-resistant strain, P. mexicana.</title>
        <authorList>
            <person name="Ganesh-Kumar S."/>
            <person name="Zhe T."/>
            <person name="Yu Z."/>
            <person name="Min Y."/>
        </authorList>
    </citation>
    <scope>NUCLEOTIDE SEQUENCE [LARGE SCALE GENOMIC DNA]</scope>
    <source>
        <strain evidence="7 8">GTZY2</strain>
    </source>
</reference>
<evidence type="ECO:0000256" key="6">
    <source>
        <dbReference type="SAM" id="SignalP"/>
    </source>
</evidence>
<evidence type="ECO:0000256" key="4">
    <source>
        <dbReference type="ARBA" id="ARBA00023139"/>
    </source>
</evidence>
<dbReference type="InterPro" id="IPR025971">
    <property type="entry name" value="LppP/LprE"/>
</dbReference>
<feature type="chain" id="PRO_5028849316" description="VCBS repeat-containing protein" evidence="6">
    <location>
        <begin position="24"/>
        <end position="154"/>
    </location>
</feature>
<keyword evidence="4" id="KW-0564">Palmitate</keyword>
<dbReference type="Proteomes" id="UP000515838">
    <property type="component" value="Chromosome"/>
</dbReference>
<evidence type="ECO:0008006" key="9">
    <source>
        <dbReference type="Google" id="ProtNLM"/>
    </source>
</evidence>
<gene>
    <name evidence="7" type="ORF">IAE60_12350</name>
</gene>
<evidence type="ECO:0000256" key="2">
    <source>
        <dbReference type="ARBA" id="ARBA00022729"/>
    </source>
</evidence>